<dbReference type="PATRIC" id="fig|632773.3.peg.365"/>
<dbReference type="RefSeq" id="WP_069363878.1">
    <property type="nucleotide sequence ID" value="NZ_CP012502.1"/>
</dbReference>
<dbReference type="KEGG" id="bbev:BBEV_0339"/>
<dbReference type="Proteomes" id="UP000094463">
    <property type="component" value="Chromosome"/>
</dbReference>
<feature type="transmembrane region" description="Helical" evidence="1">
    <location>
        <begin position="261"/>
        <end position="280"/>
    </location>
</feature>
<accession>A0A1D7QRX4</accession>
<feature type="transmembrane region" description="Helical" evidence="1">
    <location>
        <begin position="12"/>
        <end position="30"/>
    </location>
</feature>
<feature type="transmembrane region" description="Helical" evidence="1">
    <location>
        <begin position="225"/>
        <end position="249"/>
    </location>
</feature>
<feature type="transmembrane region" description="Helical" evidence="1">
    <location>
        <begin position="89"/>
        <end position="106"/>
    </location>
</feature>
<keyword evidence="2" id="KW-0560">Oxidoreductase</keyword>
<feature type="transmembrane region" description="Helical" evidence="1">
    <location>
        <begin position="182"/>
        <end position="205"/>
    </location>
</feature>
<organism evidence="2 3">
    <name type="scientific">Salisediminibacterium beveridgei</name>
    <dbReference type="NCBI Taxonomy" id="632773"/>
    <lineage>
        <taxon>Bacteria</taxon>
        <taxon>Bacillati</taxon>
        <taxon>Bacillota</taxon>
        <taxon>Bacilli</taxon>
        <taxon>Bacillales</taxon>
        <taxon>Bacillaceae</taxon>
        <taxon>Salisediminibacterium</taxon>
    </lineage>
</organism>
<dbReference type="EMBL" id="CP012502">
    <property type="protein sequence ID" value="AOM81733.1"/>
    <property type="molecule type" value="Genomic_DNA"/>
</dbReference>
<dbReference type="PANTHER" id="PTHR38095">
    <property type="entry name" value="ANAEROBIC DIMETHYL SULFOXIDE REDUCTASE CHAIN YNFH"/>
    <property type="match status" value="1"/>
</dbReference>
<keyword evidence="1" id="KW-0472">Membrane</keyword>
<dbReference type="InterPro" id="IPR007059">
    <property type="entry name" value="DmsC"/>
</dbReference>
<feature type="transmembrane region" description="Helical" evidence="1">
    <location>
        <begin position="118"/>
        <end position="143"/>
    </location>
</feature>
<dbReference type="GO" id="GO:0009389">
    <property type="term" value="F:dimethyl sulfoxide reductase activity"/>
    <property type="evidence" value="ECO:0007669"/>
    <property type="project" value="TreeGrafter"/>
</dbReference>
<proteinExistence type="predicted"/>
<keyword evidence="1" id="KW-0812">Transmembrane</keyword>
<keyword evidence="3" id="KW-1185">Reference proteome</keyword>
<name>A0A1D7QRX4_9BACI</name>
<dbReference type="PANTHER" id="PTHR38095:SF1">
    <property type="entry name" value="ANAEROBIC DIMETHYL SULFOXIDE REDUCTASE CHAIN YNFH"/>
    <property type="match status" value="1"/>
</dbReference>
<dbReference type="OrthoDB" id="2083322at2"/>
<evidence type="ECO:0000313" key="3">
    <source>
        <dbReference type="Proteomes" id="UP000094463"/>
    </source>
</evidence>
<feature type="transmembrane region" description="Helical" evidence="1">
    <location>
        <begin position="50"/>
        <end position="69"/>
    </location>
</feature>
<dbReference type="GO" id="GO:0019645">
    <property type="term" value="P:anaerobic electron transport chain"/>
    <property type="evidence" value="ECO:0007669"/>
    <property type="project" value="InterPro"/>
</dbReference>
<evidence type="ECO:0000256" key="1">
    <source>
        <dbReference type="SAM" id="Phobius"/>
    </source>
</evidence>
<dbReference type="Pfam" id="PF04976">
    <property type="entry name" value="DmsC"/>
    <property type="match status" value="1"/>
</dbReference>
<protein>
    <submittedName>
        <fullName evidence="2">Anaerobic dimethyl sulfoxide reductase chain C</fullName>
        <ecNumber evidence="2">1.8.99.-</ecNumber>
    </submittedName>
</protein>
<dbReference type="GO" id="GO:0005886">
    <property type="term" value="C:plasma membrane"/>
    <property type="evidence" value="ECO:0007669"/>
    <property type="project" value="TreeGrafter"/>
</dbReference>
<reference evidence="2 3" key="1">
    <citation type="submission" date="2015-08" db="EMBL/GenBank/DDBJ databases">
        <title>The complete genome sequence of Bacillus beveridgei MLTeJB.</title>
        <authorList>
            <person name="Hanson T.E."/>
            <person name="Mesa C."/>
            <person name="Basesman S.M."/>
            <person name="Oremland R.S."/>
        </authorList>
    </citation>
    <scope>NUCLEOTIDE SEQUENCE [LARGE SCALE GENOMIC DNA]</scope>
    <source>
        <strain evidence="2 3">MLTeJB</strain>
    </source>
</reference>
<gene>
    <name evidence="2" type="primary">dmsC-2</name>
    <name evidence="2" type="ORF">BBEV_0339</name>
</gene>
<dbReference type="AlphaFoldDB" id="A0A1D7QRX4"/>
<dbReference type="STRING" id="632773.BBEV_0339"/>
<dbReference type="GO" id="GO:0009390">
    <property type="term" value="C:dimethyl sulfoxide reductase complex"/>
    <property type="evidence" value="ECO:0007669"/>
    <property type="project" value="TreeGrafter"/>
</dbReference>
<sequence>MFHVLAEEWQLLLFTLMMQAAVGTFLFVVILRSRKKLDLDLRKSVTRKGLLVTGPLVIIGILLSALHLGDPLGAYRSILNVSSSWLSREIVFTGLFFAMWAVAFILDRKDKWNSLFGWLTVLAGAGAVVSMASIYATSIIPAWTDFNTYLTFFGTAIFFGVAIMVMILLTSSKRNPDQVQSVLKSLAITGGVVLIVQLAYLPVFLSGLSTAGAAGVQSLEVLSSQHIWSIMIRWTLSLGGIGLILYALFRSKPLQAGQYGLIYAAFSMILVGEFLGRYIFYATGVPMFIG</sequence>
<keyword evidence="1" id="KW-1133">Transmembrane helix</keyword>
<evidence type="ECO:0000313" key="2">
    <source>
        <dbReference type="EMBL" id="AOM81733.1"/>
    </source>
</evidence>
<feature type="transmembrane region" description="Helical" evidence="1">
    <location>
        <begin position="149"/>
        <end position="170"/>
    </location>
</feature>
<dbReference type="EC" id="1.8.99.-" evidence="2"/>